<evidence type="ECO:0000313" key="4">
    <source>
        <dbReference type="Proteomes" id="UP000477311"/>
    </source>
</evidence>
<keyword evidence="1" id="KW-0472">Membrane</keyword>
<feature type="transmembrane region" description="Helical" evidence="1">
    <location>
        <begin position="195"/>
        <end position="215"/>
    </location>
</feature>
<feature type="signal peptide" evidence="2">
    <location>
        <begin position="1"/>
        <end position="20"/>
    </location>
</feature>
<reference evidence="3 4" key="1">
    <citation type="submission" date="2020-02" db="EMBL/GenBank/DDBJ databases">
        <title>Draft genome sequence of Limisphaera ngatamarikiensis NGM72.4T, a thermophilic Verrucomicrobia grouped in subdivision 3.</title>
        <authorList>
            <person name="Carere C.R."/>
            <person name="Steen J."/>
            <person name="Hugenholtz P."/>
            <person name="Stott M.B."/>
        </authorList>
    </citation>
    <scope>NUCLEOTIDE SEQUENCE [LARGE SCALE GENOMIC DNA]</scope>
    <source>
        <strain evidence="3 4">NGM72.4</strain>
    </source>
</reference>
<name>A0A6M1RX08_9BACT</name>
<accession>A0A6M1RX08</accession>
<keyword evidence="4" id="KW-1185">Reference proteome</keyword>
<gene>
    <name evidence="3" type="ORF">G4L39_11400</name>
</gene>
<proteinExistence type="predicted"/>
<dbReference type="Proteomes" id="UP000477311">
    <property type="component" value="Unassembled WGS sequence"/>
</dbReference>
<organism evidence="3 4">
    <name type="scientific">Limisphaera ngatamarikiensis</name>
    <dbReference type="NCBI Taxonomy" id="1324935"/>
    <lineage>
        <taxon>Bacteria</taxon>
        <taxon>Pseudomonadati</taxon>
        <taxon>Verrucomicrobiota</taxon>
        <taxon>Verrucomicrobiia</taxon>
        <taxon>Limisphaerales</taxon>
        <taxon>Limisphaeraceae</taxon>
        <taxon>Limisphaera</taxon>
    </lineage>
</organism>
<keyword evidence="1" id="KW-0812">Transmembrane</keyword>
<comment type="caution">
    <text evidence="3">The sequence shown here is derived from an EMBL/GenBank/DDBJ whole genome shotgun (WGS) entry which is preliminary data.</text>
</comment>
<dbReference type="RefSeq" id="WP_165108302.1">
    <property type="nucleotide sequence ID" value="NZ_JAAKYA010000077.1"/>
</dbReference>
<evidence type="ECO:0000256" key="1">
    <source>
        <dbReference type="SAM" id="Phobius"/>
    </source>
</evidence>
<evidence type="ECO:0000313" key="3">
    <source>
        <dbReference type="EMBL" id="NGO39991.1"/>
    </source>
</evidence>
<keyword evidence="2" id="KW-0732">Signal</keyword>
<feature type="chain" id="PRO_5027049612" evidence="2">
    <location>
        <begin position="21"/>
        <end position="220"/>
    </location>
</feature>
<dbReference type="InterPro" id="IPR013424">
    <property type="entry name" value="Ice-binding_C"/>
</dbReference>
<dbReference type="NCBIfam" id="TIGR02595">
    <property type="entry name" value="PEP_CTERM"/>
    <property type="match status" value="1"/>
</dbReference>
<keyword evidence="1" id="KW-1133">Transmembrane helix</keyword>
<evidence type="ECO:0000256" key="2">
    <source>
        <dbReference type="SAM" id="SignalP"/>
    </source>
</evidence>
<dbReference type="EMBL" id="JAAKYA010000077">
    <property type="protein sequence ID" value="NGO39991.1"/>
    <property type="molecule type" value="Genomic_DNA"/>
</dbReference>
<protein>
    <submittedName>
        <fullName evidence="3">PEP-CTERM sorting domain-containing protein</fullName>
    </submittedName>
</protein>
<sequence length="220" mass="24711">MKTRFWIWAGLCTAAWTLQAQPQLLYTFDSGVEGFQNVVWRPNAPAGWAGGATIQQNHTAGGWQNRLIKEFSWGPGGGVDNQQLAMQELANYGDLARISFDVMVDGGSFPPDVSGWFQLTIVGNSDGPNGWTQRENQFTVTGWHNANDSTLYTLHIDQPFSWLGWEPGDTWFQLWAGANSPSDMPVNFYFDNVRLYVVPEPGALGLFLWGGFWLWSRRRG</sequence>
<dbReference type="AlphaFoldDB" id="A0A6M1RX08"/>